<name>A0AAN8ZXS5_HALRR</name>
<comment type="caution">
    <text evidence="2">The sequence shown here is derived from an EMBL/GenBank/DDBJ whole genome shotgun (WGS) entry which is preliminary data.</text>
</comment>
<sequence>MSVTPAGQADTALINKGPGTRKQNDDGREKGRCTDRSANYKSPLSTCEMRALCGCYAASALGEGCNSPTHQCSDGSSSDRKEKRKISYN</sequence>
<organism evidence="2 3">
    <name type="scientific">Halocaridina rubra</name>
    <name type="common">Hawaiian red shrimp</name>
    <dbReference type="NCBI Taxonomy" id="373956"/>
    <lineage>
        <taxon>Eukaryota</taxon>
        <taxon>Metazoa</taxon>
        <taxon>Ecdysozoa</taxon>
        <taxon>Arthropoda</taxon>
        <taxon>Crustacea</taxon>
        <taxon>Multicrustacea</taxon>
        <taxon>Malacostraca</taxon>
        <taxon>Eumalacostraca</taxon>
        <taxon>Eucarida</taxon>
        <taxon>Decapoda</taxon>
        <taxon>Pleocyemata</taxon>
        <taxon>Caridea</taxon>
        <taxon>Atyoidea</taxon>
        <taxon>Atyidae</taxon>
        <taxon>Halocaridina</taxon>
    </lineage>
</organism>
<feature type="compositionally biased region" description="Basic and acidic residues" evidence="1">
    <location>
        <begin position="22"/>
        <end position="35"/>
    </location>
</feature>
<feature type="compositionally biased region" description="Polar residues" evidence="1">
    <location>
        <begin position="66"/>
        <end position="76"/>
    </location>
</feature>
<protein>
    <submittedName>
        <fullName evidence="2">Uncharacterized protein</fullName>
    </submittedName>
</protein>
<dbReference type="Proteomes" id="UP001381693">
    <property type="component" value="Unassembled WGS sequence"/>
</dbReference>
<gene>
    <name evidence="2" type="ORF">SK128_004521</name>
</gene>
<feature type="region of interest" description="Disordered" evidence="1">
    <location>
        <begin position="65"/>
        <end position="89"/>
    </location>
</feature>
<evidence type="ECO:0000313" key="2">
    <source>
        <dbReference type="EMBL" id="KAK7067299.1"/>
    </source>
</evidence>
<evidence type="ECO:0000313" key="3">
    <source>
        <dbReference type="Proteomes" id="UP001381693"/>
    </source>
</evidence>
<proteinExistence type="predicted"/>
<dbReference type="EMBL" id="JAXCGZ010018882">
    <property type="protein sequence ID" value="KAK7067299.1"/>
    <property type="molecule type" value="Genomic_DNA"/>
</dbReference>
<reference evidence="2 3" key="1">
    <citation type="submission" date="2023-11" db="EMBL/GenBank/DDBJ databases">
        <title>Halocaridina rubra genome assembly.</title>
        <authorList>
            <person name="Smith C."/>
        </authorList>
    </citation>
    <scope>NUCLEOTIDE SEQUENCE [LARGE SCALE GENOMIC DNA]</scope>
    <source>
        <strain evidence="2">EP-1</strain>
        <tissue evidence="2">Whole</tissue>
    </source>
</reference>
<dbReference type="AlphaFoldDB" id="A0AAN8ZXS5"/>
<evidence type="ECO:0000256" key="1">
    <source>
        <dbReference type="SAM" id="MobiDB-lite"/>
    </source>
</evidence>
<feature type="region of interest" description="Disordered" evidence="1">
    <location>
        <begin position="1"/>
        <end position="39"/>
    </location>
</feature>
<accession>A0AAN8ZXS5</accession>
<keyword evidence="3" id="KW-1185">Reference proteome</keyword>